<evidence type="ECO:0000256" key="3">
    <source>
        <dbReference type="ARBA" id="ARBA00022741"/>
    </source>
</evidence>
<dbReference type="PANTHER" id="PTHR43033:SF1">
    <property type="entry name" value="TRNA(ILE)-LYSIDINE SYNTHASE-RELATED"/>
    <property type="match status" value="1"/>
</dbReference>
<accession>A0A1J1H148</accession>
<comment type="caution">
    <text evidence="8">The sequence shown here is derived from an EMBL/GenBank/DDBJ whole genome shotgun (WGS) entry which is preliminary data.</text>
</comment>
<evidence type="ECO:0000256" key="1">
    <source>
        <dbReference type="ARBA" id="ARBA00022598"/>
    </source>
</evidence>
<feature type="coiled-coil region" evidence="5">
    <location>
        <begin position="90"/>
        <end position="117"/>
    </location>
</feature>
<gene>
    <name evidence="8" type="ORF">PGAL8A_00061800</name>
</gene>
<dbReference type="Pfam" id="PF01171">
    <property type="entry name" value="ATP_bind_3"/>
    <property type="match status" value="1"/>
</dbReference>
<dbReference type="RefSeq" id="XP_028530978.1">
    <property type="nucleotide sequence ID" value="XM_028674647.1"/>
</dbReference>
<keyword evidence="6" id="KW-1133">Transmembrane helix</keyword>
<dbReference type="AlphaFoldDB" id="A0A1J1H148"/>
<evidence type="ECO:0000313" key="9">
    <source>
        <dbReference type="Proteomes" id="UP000220797"/>
    </source>
</evidence>
<reference evidence="8" key="1">
    <citation type="submission" date="2015-04" db="EMBL/GenBank/DDBJ databases">
        <authorList>
            <consortium name="Pathogen Informatics"/>
        </authorList>
    </citation>
    <scope>NUCLEOTIDE SEQUENCE [LARGE SCALE GENOMIC DNA]</scope>
    <source>
        <strain evidence="8">8A</strain>
    </source>
</reference>
<dbReference type="InterPro" id="IPR014729">
    <property type="entry name" value="Rossmann-like_a/b/a_fold"/>
</dbReference>
<feature type="transmembrane region" description="Helical" evidence="6">
    <location>
        <begin position="6"/>
        <end position="23"/>
    </location>
</feature>
<evidence type="ECO:0000259" key="7">
    <source>
        <dbReference type="Pfam" id="PF01171"/>
    </source>
</evidence>
<feature type="domain" description="tRNA(Ile)-lysidine/2-thiocytidine synthase N-terminal" evidence="7">
    <location>
        <begin position="386"/>
        <end position="469"/>
    </location>
</feature>
<dbReference type="OrthoDB" id="434144at2759"/>
<dbReference type="GO" id="GO:0005524">
    <property type="term" value="F:ATP binding"/>
    <property type="evidence" value="ECO:0007669"/>
    <property type="project" value="UniProtKB-KW"/>
</dbReference>
<dbReference type="PANTHER" id="PTHR43033">
    <property type="entry name" value="TRNA(ILE)-LYSIDINE SYNTHASE-RELATED"/>
    <property type="match status" value="1"/>
</dbReference>
<dbReference type="VEuPathDB" id="PlasmoDB:PGAL8A_00061800"/>
<dbReference type="InterPro" id="IPR012094">
    <property type="entry name" value="tRNA_Ile_lys_synt"/>
</dbReference>
<dbReference type="SUPFAM" id="SSF52402">
    <property type="entry name" value="Adenine nucleotide alpha hydrolases-like"/>
    <property type="match status" value="2"/>
</dbReference>
<dbReference type="Gene3D" id="3.40.50.620">
    <property type="entry name" value="HUPs"/>
    <property type="match status" value="1"/>
</dbReference>
<dbReference type="OMA" id="RDDNIRD"/>
<keyword evidence="9" id="KW-1185">Reference proteome</keyword>
<evidence type="ECO:0000313" key="8">
    <source>
        <dbReference type="EMBL" id="CRG98181.1"/>
    </source>
</evidence>
<proteinExistence type="predicted"/>
<dbReference type="GO" id="GO:0008033">
    <property type="term" value="P:tRNA processing"/>
    <property type="evidence" value="ECO:0007669"/>
    <property type="project" value="UniProtKB-KW"/>
</dbReference>
<evidence type="ECO:0000256" key="6">
    <source>
        <dbReference type="SAM" id="Phobius"/>
    </source>
</evidence>
<dbReference type="EMBL" id="CVMV01000143">
    <property type="protein sequence ID" value="CRG98181.1"/>
    <property type="molecule type" value="Genomic_DNA"/>
</dbReference>
<evidence type="ECO:0000256" key="2">
    <source>
        <dbReference type="ARBA" id="ARBA00022694"/>
    </source>
</evidence>
<evidence type="ECO:0000256" key="4">
    <source>
        <dbReference type="ARBA" id="ARBA00022840"/>
    </source>
</evidence>
<keyword evidence="1" id="KW-0436">Ligase</keyword>
<dbReference type="GO" id="GO:0016879">
    <property type="term" value="F:ligase activity, forming carbon-nitrogen bonds"/>
    <property type="evidence" value="ECO:0007669"/>
    <property type="project" value="InterPro"/>
</dbReference>
<protein>
    <recommendedName>
        <fullName evidence="7">tRNA(Ile)-lysidine/2-thiocytidine synthase N-terminal domain-containing protein</fullName>
    </recommendedName>
</protein>
<name>A0A1J1H148_PLAGA</name>
<feature type="transmembrane region" description="Helical" evidence="6">
    <location>
        <begin position="159"/>
        <end position="181"/>
    </location>
</feature>
<keyword evidence="2" id="KW-0819">tRNA processing</keyword>
<dbReference type="GeneID" id="39729143"/>
<organism evidence="8 9">
    <name type="scientific">Plasmodium gallinaceum</name>
    <dbReference type="NCBI Taxonomy" id="5849"/>
    <lineage>
        <taxon>Eukaryota</taxon>
        <taxon>Sar</taxon>
        <taxon>Alveolata</taxon>
        <taxon>Apicomplexa</taxon>
        <taxon>Aconoidasida</taxon>
        <taxon>Haemosporida</taxon>
        <taxon>Plasmodiidae</taxon>
        <taxon>Plasmodium</taxon>
        <taxon>Plasmodium (Haemamoeba)</taxon>
    </lineage>
</organism>
<keyword evidence="3" id="KW-0547">Nucleotide-binding</keyword>
<dbReference type="InterPro" id="IPR011063">
    <property type="entry name" value="TilS/TtcA_N"/>
</dbReference>
<keyword evidence="5" id="KW-0175">Coiled coil</keyword>
<keyword evidence="4" id="KW-0067">ATP-binding</keyword>
<sequence length="907" mass="109199">MYLYLFLYIIFSCYTKCIIIKNVQKNALFLKPFQLRYKKIKSINLNTEKQISDIVLYPLNKKVLKKNNFCNNGENKYTKGYRKSLFNNICSLINVENDEKTREIEELKINHNLAINDFSSSSSISSIERQEVIQLIEAYWLLALKNEFFFKFLKKKKNLIFSISSGVDSLSLLYSFIFIIYKILITIAYKDDNYISLLNKINNVYSYSYEDISNLISKPNFQTNFFFSILKNITVLYCNHKTRIECNKEKVFLKNICFRYNLKFKTKLLTKKSIDKLKNKNKNSFLLLARIWRRNSYIDVSDEISKKNNIEKFKILKKNEEKENNSYELRNLGKLIKSFNYTYKNYISDIDNFIKLTNKKHMTIILLKNNNKSFKKTNKILNLIKSFVFLGHNKNDNNETILFQLFRGVFIKNISGIKFLTNFKNCFLYRPFIKLNKIFLYKYMKYINKKWLFDKSNEKLSPSRNFLRNIVIPNISFILKDKRNIKNDLDTFSKNDIKNIDITHINYNKEFFDKNNCNKNVNDTKSKSLVLNNNLNTTNVLDENSELRICNNYIYPSLDKRLKNLLNQSVNLDNYLNYYNSIFNIYIKSKYYDNNSTINNIFVKEYMNMQNNLYNSFFLQENINHLIKINKIFYQHNFFLKIFNLLEFLVLPSKFIRIEILYNIIKKYTNVSLSYSRIEKIYQILFSFVQNHLKDTECIKKTKEESSYITSEEKLIEERKKKINKIKKHNKKIKIVNLNLQCKILVNNNFFRVLNSTDEKKKKKSFHFKDKSSHVFIHDDISAMIERINKKNIKKENTNIYLLIKKRKKKKKEKFNIHIRYLKKGDLVFYEKKLVKVTKFLSKYNIPYIYKISLPIIEITNFSKNNIIFFFLFKEIKNKNFCIREFIQKKNMKNHFIYSIRFLNNNM</sequence>
<keyword evidence="6" id="KW-0472">Membrane</keyword>
<evidence type="ECO:0000256" key="5">
    <source>
        <dbReference type="SAM" id="Coils"/>
    </source>
</evidence>
<dbReference type="Proteomes" id="UP000220797">
    <property type="component" value="Unassembled WGS sequence"/>
</dbReference>
<keyword evidence="6" id="KW-0812">Transmembrane</keyword>